<protein>
    <submittedName>
        <fullName evidence="1">Uncharacterized protein</fullName>
    </submittedName>
</protein>
<dbReference type="HOGENOM" id="CLU_1091406_0_0_1"/>
<reference evidence="1" key="2">
    <citation type="submission" date="2015-03" db="UniProtKB">
        <authorList>
            <consortium name="EnsemblPlants"/>
        </authorList>
    </citation>
    <scope>IDENTIFICATION</scope>
</reference>
<dbReference type="PaxDb" id="65489-OBART02G24310.1"/>
<proteinExistence type="predicted"/>
<organism evidence="1">
    <name type="scientific">Oryza barthii</name>
    <dbReference type="NCBI Taxonomy" id="65489"/>
    <lineage>
        <taxon>Eukaryota</taxon>
        <taxon>Viridiplantae</taxon>
        <taxon>Streptophyta</taxon>
        <taxon>Embryophyta</taxon>
        <taxon>Tracheophyta</taxon>
        <taxon>Spermatophyta</taxon>
        <taxon>Magnoliopsida</taxon>
        <taxon>Liliopsida</taxon>
        <taxon>Poales</taxon>
        <taxon>Poaceae</taxon>
        <taxon>BOP clade</taxon>
        <taxon>Oryzoideae</taxon>
        <taxon>Oryzeae</taxon>
        <taxon>Oryzinae</taxon>
        <taxon>Oryza</taxon>
    </lineage>
</organism>
<reference evidence="1" key="1">
    <citation type="journal article" date="2009" name="Rice">
        <title>De Novo Next Generation Sequencing of Plant Genomes.</title>
        <authorList>
            <person name="Rounsley S."/>
            <person name="Marri P.R."/>
            <person name="Yu Y."/>
            <person name="He R."/>
            <person name="Sisneros N."/>
            <person name="Goicoechea J.L."/>
            <person name="Lee S.J."/>
            <person name="Angelova A."/>
            <person name="Kudrna D."/>
            <person name="Luo M."/>
            <person name="Affourtit J."/>
            <person name="Desany B."/>
            <person name="Knight J."/>
            <person name="Niazi F."/>
            <person name="Egholm M."/>
            <person name="Wing R.A."/>
        </authorList>
    </citation>
    <scope>NUCLEOTIDE SEQUENCE [LARGE SCALE GENOMIC DNA]</scope>
    <source>
        <strain evidence="1">cv. IRGC 105608</strain>
    </source>
</reference>
<name>A0A0D3F7P6_9ORYZ</name>
<evidence type="ECO:0000313" key="2">
    <source>
        <dbReference type="Proteomes" id="UP000026960"/>
    </source>
</evidence>
<evidence type="ECO:0000313" key="1">
    <source>
        <dbReference type="EnsemblPlants" id="OBART02G24310.1"/>
    </source>
</evidence>
<keyword evidence="2" id="KW-1185">Reference proteome</keyword>
<dbReference type="EnsemblPlants" id="OBART02G24310.1">
    <property type="protein sequence ID" value="OBART02G24310.1"/>
    <property type="gene ID" value="OBART02G24310"/>
</dbReference>
<sequence length="255" mass="27173">MWAAVVKAAAGQRRRLAAGCGPRHRIRVDHCRIWSQVREGRRVASGDVVVAGMQAAAGAKEAWLWWWWRVEERGGEAGGVEAGAARGDAAGGVAWRPARRHGVGCVTWSVEAGSAAWRRGWQREANAGESLAVPLAGSMTTTSLAPFPFLKALSWCSAICPTNLQVKILLRPRTSGDNVTRRVLLRGVASGKFLTSMTIDGPFGSKAFFPWHSARPKPLGSASFYGGRHSSVASADEVGAARCWGAATLGNDDVL</sequence>
<dbReference type="Proteomes" id="UP000026960">
    <property type="component" value="Chromosome 2"/>
</dbReference>
<dbReference type="Gramene" id="OBART02G24310.1">
    <property type="protein sequence ID" value="OBART02G24310.1"/>
    <property type="gene ID" value="OBART02G24310"/>
</dbReference>
<dbReference type="AlphaFoldDB" id="A0A0D3F7P6"/>
<accession>A0A0D3F7P6</accession>